<evidence type="ECO:0000256" key="2">
    <source>
        <dbReference type="PROSITE-ProRule" id="PRU00708"/>
    </source>
</evidence>
<dbReference type="PANTHER" id="PTHR47926">
    <property type="entry name" value="PENTATRICOPEPTIDE REPEAT-CONTAINING PROTEIN"/>
    <property type="match status" value="1"/>
</dbReference>
<dbReference type="Pfam" id="PF20431">
    <property type="entry name" value="E_motif"/>
    <property type="match status" value="1"/>
</dbReference>
<keyword evidence="1" id="KW-0677">Repeat</keyword>
<evidence type="ECO:0000256" key="1">
    <source>
        <dbReference type="ARBA" id="ARBA00022737"/>
    </source>
</evidence>
<evidence type="ECO:0008006" key="5">
    <source>
        <dbReference type="Google" id="ProtNLM"/>
    </source>
</evidence>
<protein>
    <recommendedName>
        <fullName evidence="5">Pentatricopeptide repeat-containing protein</fullName>
    </recommendedName>
</protein>
<dbReference type="GO" id="GO:0003723">
    <property type="term" value="F:RNA binding"/>
    <property type="evidence" value="ECO:0007669"/>
    <property type="project" value="InterPro"/>
</dbReference>
<dbReference type="InterPro" id="IPR046960">
    <property type="entry name" value="PPR_At4g14850-like_plant"/>
</dbReference>
<dbReference type="InterPro" id="IPR002885">
    <property type="entry name" value="PPR_rpt"/>
</dbReference>
<dbReference type="FunFam" id="1.25.40.10:FF:000090">
    <property type="entry name" value="Pentatricopeptide repeat-containing protein, chloroplastic"/>
    <property type="match status" value="1"/>
</dbReference>
<dbReference type="InterPro" id="IPR011990">
    <property type="entry name" value="TPR-like_helical_dom_sf"/>
</dbReference>
<reference evidence="3 4" key="1">
    <citation type="journal article" date="2020" name="Nat. Food">
        <title>A phased Vanilla planifolia genome enables genetic improvement of flavour and production.</title>
        <authorList>
            <person name="Hasing T."/>
            <person name="Tang H."/>
            <person name="Brym M."/>
            <person name="Khazi F."/>
            <person name="Huang T."/>
            <person name="Chambers A.H."/>
        </authorList>
    </citation>
    <scope>NUCLEOTIDE SEQUENCE [LARGE SCALE GENOMIC DNA]</scope>
    <source>
        <tissue evidence="3">Leaf</tissue>
    </source>
</reference>
<name>A0A835RK16_VANPL</name>
<dbReference type="NCBIfam" id="TIGR00756">
    <property type="entry name" value="PPR"/>
    <property type="match status" value="2"/>
</dbReference>
<dbReference type="Proteomes" id="UP000639772">
    <property type="component" value="Unassembled WGS sequence"/>
</dbReference>
<proteinExistence type="predicted"/>
<evidence type="ECO:0000313" key="4">
    <source>
        <dbReference type="Proteomes" id="UP000639772"/>
    </source>
</evidence>
<gene>
    <name evidence="3" type="ORF">HPP92_009502</name>
</gene>
<accession>A0A835RK16</accession>
<feature type="repeat" description="PPR" evidence="2">
    <location>
        <begin position="95"/>
        <end position="129"/>
    </location>
</feature>
<dbReference type="EMBL" id="JADCNM010000004">
    <property type="protein sequence ID" value="KAG0487407.1"/>
    <property type="molecule type" value="Genomic_DNA"/>
</dbReference>
<sequence>MISGYVQNQSHRDVLETFDEMLASGQMPNPMTFSSVLLACANLPSLEKGKNVHAKAVKLGVANEVFVATALTDMYAKSGDIKSSKCIFSLMEVKNEVTWTAMIQGLADSGLAEESLALFEDLKKADISPTEPMFLSVLSACSHCGLVDRAFHYFESMKQTYGILPKEKHYTCMVDLLSRAGHLGQAEDFIRKMPIEPDINSWAALLSGCVIHGNDEIGEKAAKMVIMLEKQSTAGYVLLSNIYASAGRWKDVFKVRTLMRKKDSRKMEVTVLFR</sequence>
<dbReference type="Pfam" id="PF01535">
    <property type="entry name" value="PPR"/>
    <property type="match status" value="4"/>
</dbReference>
<dbReference type="PANTHER" id="PTHR47926:SF419">
    <property type="entry name" value="(WILD MALAYSIAN BANANA) HYPOTHETICAL PROTEIN"/>
    <property type="match status" value="1"/>
</dbReference>
<organism evidence="3 4">
    <name type="scientific">Vanilla planifolia</name>
    <name type="common">Vanilla</name>
    <dbReference type="NCBI Taxonomy" id="51239"/>
    <lineage>
        <taxon>Eukaryota</taxon>
        <taxon>Viridiplantae</taxon>
        <taxon>Streptophyta</taxon>
        <taxon>Embryophyta</taxon>
        <taxon>Tracheophyta</taxon>
        <taxon>Spermatophyta</taxon>
        <taxon>Magnoliopsida</taxon>
        <taxon>Liliopsida</taxon>
        <taxon>Asparagales</taxon>
        <taxon>Orchidaceae</taxon>
        <taxon>Vanilloideae</taxon>
        <taxon>Vanilleae</taxon>
        <taxon>Vanilla</taxon>
    </lineage>
</organism>
<dbReference type="GO" id="GO:0009451">
    <property type="term" value="P:RNA modification"/>
    <property type="evidence" value="ECO:0007669"/>
    <property type="project" value="InterPro"/>
</dbReference>
<dbReference type="AlphaFoldDB" id="A0A835RK16"/>
<feature type="repeat" description="PPR" evidence="2">
    <location>
        <begin position="1"/>
        <end position="28"/>
    </location>
</feature>
<comment type="caution">
    <text evidence="3">The sequence shown here is derived from an EMBL/GenBank/DDBJ whole genome shotgun (WGS) entry which is preliminary data.</text>
</comment>
<dbReference type="PROSITE" id="PS51375">
    <property type="entry name" value="PPR"/>
    <property type="match status" value="2"/>
</dbReference>
<dbReference type="OrthoDB" id="185373at2759"/>
<dbReference type="InterPro" id="IPR046848">
    <property type="entry name" value="E_motif"/>
</dbReference>
<evidence type="ECO:0000313" key="3">
    <source>
        <dbReference type="EMBL" id="KAG0487407.1"/>
    </source>
</evidence>
<dbReference type="Gene3D" id="1.25.40.10">
    <property type="entry name" value="Tetratricopeptide repeat domain"/>
    <property type="match status" value="2"/>
</dbReference>